<dbReference type="PROSITE" id="PS00486">
    <property type="entry name" value="DNA_MISMATCH_REPAIR_2"/>
    <property type="match status" value="1"/>
</dbReference>
<organism evidence="6 7">
    <name type="scientific">Tetragenococcus halophilus (strain DSM 20338 / JCM 20259 / NCIMB 9735 / NBRC 12172)</name>
    <name type="common">Pediococcus halophilus</name>
    <dbReference type="NCBI Taxonomy" id="945021"/>
    <lineage>
        <taxon>Bacteria</taxon>
        <taxon>Bacillati</taxon>
        <taxon>Bacillota</taxon>
        <taxon>Bacilli</taxon>
        <taxon>Lactobacillales</taxon>
        <taxon>Enterococcaceae</taxon>
        <taxon>Tetragenococcus</taxon>
    </lineage>
</organism>
<dbReference type="AlphaFoldDB" id="A0AAN1VRY8"/>
<evidence type="ECO:0000313" key="6">
    <source>
        <dbReference type="EMBL" id="BAK95570.1"/>
    </source>
</evidence>
<dbReference type="SUPFAM" id="SSF52540">
    <property type="entry name" value="P-loop containing nucleoside triphosphate hydrolases"/>
    <property type="match status" value="1"/>
</dbReference>
<dbReference type="SMART" id="SM00534">
    <property type="entry name" value="MUTSac"/>
    <property type="match status" value="1"/>
</dbReference>
<evidence type="ECO:0000256" key="2">
    <source>
        <dbReference type="ARBA" id="ARBA00022840"/>
    </source>
</evidence>
<dbReference type="Pfam" id="PF00488">
    <property type="entry name" value="MutS_V"/>
    <property type="match status" value="1"/>
</dbReference>
<gene>
    <name evidence="6" type="ordered locus">TEH_22430</name>
</gene>
<evidence type="ECO:0000313" key="7">
    <source>
        <dbReference type="Proteomes" id="UP000002663"/>
    </source>
</evidence>
<proteinExistence type="predicted"/>
<protein>
    <submittedName>
        <fullName evidence="6">MutS2 protein</fullName>
    </submittedName>
</protein>
<reference evidence="6 7" key="1">
    <citation type="submission" date="2011-01" db="EMBL/GenBank/DDBJ databases">
        <title>Whole genome sequence of Tetragenococcus halophilus NBRC 12172.</title>
        <authorList>
            <person name="Nakazawa H."/>
            <person name="Omata S."/>
            <person name="Koga C."/>
            <person name="Watanabe Y."/>
            <person name="Katano Y."/>
            <person name="Ito N."/>
            <person name="Tsukatani N."/>
            <person name="Ankai A."/>
            <person name="Oguchi A."/>
            <person name="Fukui S."/>
            <person name="Yashiro I."/>
            <person name="Kamata S."/>
            <person name="Hashimoto Y."/>
            <person name="Yamazaki J."/>
            <person name="Taguchi H."/>
            <person name="Tanaka A."/>
            <person name="Koyama T."/>
            <person name="Ichige A."/>
            <person name="Hanya Y."/>
            <person name="Tanikawa S."/>
            <person name="Yamazaki S."/>
            <person name="Fujita N."/>
        </authorList>
    </citation>
    <scope>NUCLEOTIDE SEQUENCE [LARGE SCALE GENOMIC DNA]</scope>
    <source>
        <strain evidence="7">DSM 20338 / JCM 20259 / NCIMB 9735 / NBRC 12172</strain>
    </source>
</reference>
<dbReference type="KEGG" id="thl:TEH_22430"/>
<dbReference type="InterPro" id="IPR045076">
    <property type="entry name" value="MutS"/>
</dbReference>
<keyword evidence="1" id="KW-0547">Nucleotide-binding</keyword>
<dbReference type="GO" id="GO:0006298">
    <property type="term" value="P:mismatch repair"/>
    <property type="evidence" value="ECO:0007669"/>
    <property type="project" value="InterPro"/>
</dbReference>
<feature type="domain" description="DNA mismatch repair proteins mutS family" evidence="5">
    <location>
        <begin position="136"/>
        <end position="152"/>
    </location>
</feature>
<dbReference type="EMBL" id="AP012046">
    <property type="protein sequence ID" value="BAK95570.1"/>
    <property type="molecule type" value="Genomic_DNA"/>
</dbReference>
<keyword evidence="3" id="KW-0238">DNA-binding</keyword>
<dbReference type="PANTHER" id="PTHR48466">
    <property type="entry name" value="OS10G0509000 PROTEIN-RELATED"/>
    <property type="match status" value="1"/>
</dbReference>
<dbReference type="PANTHER" id="PTHR48466:SF2">
    <property type="entry name" value="OS10G0509000 PROTEIN"/>
    <property type="match status" value="1"/>
</dbReference>
<evidence type="ECO:0000256" key="1">
    <source>
        <dbReference type="ARBA" id="ARBA00022741"/>
    </source>
</evidence>
<dbReference type="Gene3D" id="3.40.50.300">
    <property type="entry name" value="P-loop containing nucleotide triphosphate hydrolases"/>
    <property type="match status" value="1"/>
</dbReference>
<feature type="compositionally biased region" description="Basic and acidic residues" evidence="4">
    <location>
        <begin position="353"/>
        <end position="362"/>
    </location>
</feature>
<dbReference type="GO" id="GO:0005524">
    <property type="term" value="F:ATP binding"/>
    <property type="evidence" value="ECO:0007669"/>
    <property type="project" value="UniProtKB-KW"/>
</dbReference>
<name>A0AAN1VRY8_TETHN</name>
<dbReference type="InterPro" id="IPR000432">
    <property type="entry name" value="DNA_mismatch_repair_MutS_C"/>
</dbReference>
<evidence type="ECO:0000256" key="4">
    <source>
        <dbReference type="SAM" id="MobiDB-lite"/>
    </source>
</evidence>
<dbReference type="GO" id="GO:0140664">
    <property type="term" value="F:ATP-dependent DNA damage sensor activity"/>
    <property type="evidence" value="ECO:0007669"/>
    <property type="project" value="InterPro"/>
</dbReference>
<feature type="region of interest" description="Disordered" evidence="4">
    <location>
        <begin position="340"/>
        <end position="362"/>
    </location>
</feature>
<sequence length="362" mass="41216">MVELDSIFARGKYSQSIDGKKIAINDQEELIFDQVKHPLLQDAVPLDLTLGVDNRGLIITGPNAGGKTVVLKTIALVCLMTGFGLCVNHGGNSSIGIFKKIFIDIGDQQSLENSLSTFSAHMQNISYILHQTTDNTLILLDEFGSGTEPNEGAALAIATMEYMYKKKAIIIATTHYGEIKDFALQHEDFQTAAMAFDSATLTPKYQLLLNQVGQSNAFWIAQKMEIYPEILQNAQQYLVDKNYTTAKIERKKPQRSLKESSAQPVFQKGDRIWSQELKESGLFYSYQDHDHAQISINKQFYTVLLKRLTLEISREHLYPENYDLEQLFIDFHERKFNKDIDRGSKKAQKQLRKQAEDRNKHR</sequence>
<dbReference type="InterPro" id="IPR027417">
    <property type="entry name" value="P-loop_NTPase"/>
</dbReference>
<evidence type="ECO:0000256" key="3">
    <source>
        <dbReference type="ARBA" id="ARBA00023125"/>
    </source>
</evidence>
<dbReference type="GO" id="GO:0030983">
    <property type="term" value="F:mismatched DNA binding"/>
    <property type="evidence" value="ECO:0007669"/>
    <property type="project" value="InterPro"/>
</dbReference>
<accession>A0AAN1VRY8</accession>
<evidence type="ECO:0000259" key="5">
    <source>
        <dbReference type="PROSITE" id="PS00486"/>
    </source>
</evidence>
<keyword evidence="2" id="KW-0067">ATP-binding</keyword>
<dbReference type="Proteomes" id="UP000002663">
    <property type="component" value="Chromosome"/>
</dbReference>